<reference evidence="15 16" key="1">
    <citation type="submission" date="2016-03" db="EMBL/GenBank/DDBJ databases">
        <title>Comparative genomics of the ectomycorrhizal sister species Rhizopogon vinicolor and Rhizopogon vesiculosus (Basidiomycota: Boletales) reveals a divergence of the mating type B locus.</title>
        <authorList>
            <person name="Mujic A.B."/>
            <person name="Kuo A."/>
            <person name="Tritt A."/>
            <person name="Lipzen A."/>
            <person name="Chen C."/>
            <person name="Johnson J."/>
            <person name="Sharma A."/>
            <person name="Barry K."/>
            <person name="Grigoriev I.V."/>
            <person name="Spatafora J.W."/>
        </authorList>
    </citation>
    <scope>NUCLEOTIDE SEQUENCE [LARGE SCALE GENOMIC DNA]</scope>
    <source>
        <strain evidence="15 16">AM-OR11-056</strain>
    </source>
</reference>
<feature type="domain" description="Helicase C-terminal" evidence="14">
    <location>
        <begin position="1694"/>
        <end position="1846"/>
    </location>
</feature>
<proteinExistence type="inferred from homology"/>
<dbReference type="Gene3D" id="3.40.50.10810">
    <property type="entry name" value="Tandem AAA-ATPase domain"/>
    <property type="match status" value="1"/>
</dbReference>
<dbReference type="InterPro" id="IPR027417">
    <property type="entry name" value="P-loop_NTPase"/>
</dbReference>
<evidence type="ECO:0000256" key="9">
    <source>
        <dbReference type="ARBA" id="ARBA00023242"/>
    </source>
</evidence>
<feature type="compositionally biased region" description="Basic and acidic residues" evidence="12">
    <location>
        <begin position="1057"/>
        <end position="1073"/>
    </location>
</feature>
<dbReference type="SUPFAM" id="SSF48371">
    <property type="entry name" value="ARM repeat"/>
    <property type="match status" value="1"/>
</dbReference>
<dbReference type="InterPro" id="IPR001650">
    <property type="entry name" value="Helicase_C-like"/>
</dbReference>
<evidence type="ECO:0000256" key="12">
    <source>
        <dbReference type="SAM" id="MobiDB-lite"/>
    </source>
</evidence>
<dbReference type="PROSITE" id="PS51194">
    <property type="entry name" value="HELICASE_CTER"/>
    <property type="match status" value="1"/>
</dbReference>
<keyword evidence="7" id="KW-0067">ATP-binding</keyword>
<protein>
    <recommendedName>
        <fullName evidence="10">TATA-binding protein-associated factor mot1</fullName>
    </recommendedName>
    <alternativeName>
        <fullName evidence="11">Modifier of transcription 1</fullName>
    </alternativeName>
</protein>
<accession>A0A1J8Q0D6</accession>
<dbReference type="FunFam" id="3.40.50.10810:FF:000009">
    <property type="entry name" value="B-TFIID TATA-box-binding protein-associated factor 1"/>
    <property type="match status" value="1"/>
</dbReference>
<dbReference type="SMART" id="SM00490">
    <property type="entry name" value="HELICc"/>
    <property type="match status" value="1"/>
</dbReference>
<dbReference type="InterPro" id="IPR014001">
    <property type="entry name" value="Helicase_ATP-bd"/>
</dbReference>
<dbReference type="InterPro" id="IPR022707">
    <property type="entry name" value="Mot1_central_dom"/>
</dbReference>
<evidence type="ECO:0000256" key="2">
    <source>
        <dbReference type="ARBA" id="ARBA00007025"/>
    </source>
</evidence>
<dbReference type="InterPro" id="IPR011989">
    <property type="entry name" value="ARM-like"/>
</dbReference>
<sequence>MTSRLDRLLLLLDTGSSSSVRNTAAKQLAQLAAKSVISDVAVQDDVKSTRHHVPLGDSSAWSELMAVVARILPYLHSKSYETRSAASNALSQIFSLVPVWQPQAVDVNPPPDLDTSSPEFPAFSVQELMQKGVLLLASSGKEFSKPTGILANATEVKRARKEAMGRLGLDFLESVGAADDMDLDKELAVEGETEVDGDNEISPKREETSTPVDSPMQVEPSIKRERSPPPPLSRSKSTTPIAASPITPLTATDGDHATGLSARERNRLKRKRKPGNSAFVAAPPPPPAGAKYSTTAAGPSNKARLVSAEAQDAPRSRVDSPDDIKTCAPEKVVIDPSKGGAVSPKAAQQSHALEVTPGAWIWQGIVALLEVDLFSANWESRHGAAMALRELLKVQGSSGGMKDGLSAEENSLAHERWCNDLAAKLLCVFVLDRFGDFVSDQVVAPSVKHVHSILLQMIRQDFPLGYKPTNSKKGDGSHVWEVRHAGLLGIKYEVAVRSDLFEAAGDTGKEILQGVVDAAVLGLSDPDDDVRAVAASCLLPVAGHLVEQLPESLDRVLLVLWNCLRGMKDDLSSSVGAVMDLLGKLVTYSKVIDIFAQATVSLPLTELAPTLFPFFRHTIPNVRLAVVKTLLSFMTVASLPREWVVTPFLRLLFQNLIVEERADIRAVTLTAWRTALEIVASVPGWMKKLVKQQTVLDWYSTMMTPLGAPIDCSTFYYPAFTEDDSSTMPLERHNVDKNMLAQDLSLVGAGVIMQARIAAATSMAYLIIYWPPKSIDELFQPILVHYLQSTSMLQKFLAALVSEEWARAYDATSPTMPIIEAFPLAAELSTMCLAWLQSPPPIAYHEMAFTLHRIHSECAALLRCFATDCKIPISLIPHLGDEIDITGTRPNSFTIETAEQAVGPMYTKLKDSLGRTKKRELGVIAEKRQKVVISIEQYSEVKAQHDTRVSAAFAAAFVAFRSTPDKVSPVVKGIMNGIKNEENVDLQTRSAVAVATFIDFCFQHNITQPPDKIVKNLCTFLCQDAEQTPTFAYSRTLYVGILSLSSWSKQMTQPGKNGKDGAKGADSAKAHDEAAKAQLSRRGACLAFNQLSAKFGSQLLHVIPKMWLSMAGGLLSACMTELPHEADSLMDKQYGQDVIDSLSVLEAVVPTFHADLWPKLAELFPAITMALRSRYAIIRQAAARCFATICNVMTSDAMRFAIEKIIPLLGDAIVLSNRQGAAETIYHIVQHLDIKALPYVIFLIVPVLGRMSDPDDDIRSATTNTFASLVKMVPLEAGLPDPPGFPEELLKRRETERQFLTQLLDGSKVEQYTIPVPIKAELRKYQQEGVNWLAFLAKYQLHGILCDDMGLGKTLQSICILASKHEERAKKYEETKLPDAVHLPSLIVCPPTLTGHWYYEILKYAENLQPILYTGNSKERARLLPKLSKKDVVITSYEVVRNDISTLEDFSWLYCILDEGHVIKNAKTKLTKAVKAIRAQHRLILSGTPIQNNVLELWSLFDFLMPGFLGTETSFNDRFSKPILSNRDGKAKTGEAAALALEALHKQVLPFLLRRLKEDVLNDLPPKIIQDYYCELSDVQKTLYDDFSGSQAKTEAEDVIQSGTASSSKDAPQQHVFQSLQYLRKLCNHPSLILKTNRDAVVSALAKINCKIDSLNDIQHAPKLLALRQLLTDCGIGGNPAVTAENGKSDPAESISESSGAFSQHRALIFCQMKQMLDIIENDLFKQNMPSVTYMRLDGGTDPNKRHAIVQTFNSDPSIDCLLLTTHVGGLGLTLTGADTVIFVEHDWNPMKDLQAMDRAHRIGQKKVVNVYRLITKGTLEEKIMGLQRFKLNIANSVVTQQNSGLTSMDTDLVLDLFRRTTEDEDTAAKKKSKEPAGPVSQKNLLAGLEDMPADDEYEGLDLSSFMGSLGMQ</sequence>
<dbReference type="Gene3D" id="1.25.10.10">
    <property type="entry name" value="Leucine-rich Repeat Variant"/>
    <property type="match status" value="2"/>
</dbReference>
<organism evidence="15 16">
    <name type="scientific">Rhizopogon vesiculosus</name>
    <dbReference type="NCBI Taxonomy" id="180088"/>
    <lineage>
        <taxon>Eukaryota</taxon>
        <taxon>Fungi</taxon>
        <taxon>Dikarya</taxon>
        <taxon>Basidiomycota</taxon>
        <taxon>Agaricomycotina</taxon>
        <taxon>Agaricomycetes</taxon>
        <taxon>Agaricomycetidae</taxon>
        <taxon>Boletales</taxon>
        <taxon>Suillineae</taxon>
        <taxon>Rhizopogonaceae</taxon>
        <taxon>Rhizopogon</taxon>
    </lineage>
</organism>
<dbReference type="InterPro" id="IPR049730">
    <property type="entry name" value="SNF2/RAD54-like_C"/>
</dbReference>
<keyword evidence="5" id="KW-0378">Hydrolase</keyword>
<dbReference type="SMART" id="SM00487">
    <property type="entry name" value="DEXDc"/>
    <property type="match status" value="1"/>
</dbReference>
<keyword evidence="16" id="KW-1185">Reference proteome</keyword>
<comment type="similarity">
    <text evidence="2">Belongs to the SNF2/RAD54 helicase family.</text>
</comment>
<name>A0A1J8Q0D6_9AGAM</name>
<keyword evidence="8" id="KW-0238">DNA-binding</keyword>
<evidence type="ECO:0000256" key="5">
    <source>
        <dbReference type="ARBA" id="ARBA00022801"/>
    </source>
</evidence>
<dbReference type="Gene3D" id="3.40.50.300">
    <property type="entry name" value="P-loop containing nucleotide triphosphate hydrolases"/>
    <property type="match status" value="1"/>
</dbReference>
<evidence type="ECO:0000259" key="14">
    <source>
        <dbReference type="PROSITE" id="PS51194"/>
    </source>
</evidence>
<evidence type="ECO:0000256" key="4">
    <source>
        <dbReference type="ARBA" id="ARBA00022741"/>
    </source>
</evidence>
<evidence type="ECO:0000259" key="13">
    <source>
        <dbReference type="PROSITE" id="PS51192"/>
    </source>
</evidence>
<feature type="region of interest" description="Disordered" evidence="12">
    <location>
        <begin position="190"/>
        <end position="303"/>
    </location>
</feature>
<evidence type="ECO:0000256" key="6">
    <source>
        <dbReference type="ARBA" id="ARBA00022806"/>
    </source>
</evidence>
<dbReference type="OrthoDB" id="10252227at2759"/>
<dbReference type="Proteomes" id="UP000183567">
    <property type="component" value="Unassembled WGS sequence"/>
</dbReference>
<dbReference type="FunFam" id="3.40.50.300:FF:000428">
    <property type="entry name" value="TATA-binding protein-associated factor 172"/>
    <property type="match status" value="1"/>
</dbReference>
<dbReference type="CDD" id="cd17999">
    <property type="entry name" value="DEXHc_Mot1"/>
    <property type="match status" value="1"/>
</dbReference>
<dbReference type="STRING" id="180088.A0A1J8Q0D6"/>
<evidence type="ECO:0000256" key="10">
    <source>
        <dbReference type="ARBA" id="ARBA00073046"/>
    </source>
</evidence>
<dbReference type="CDD" id="cd18793">
    <property type="entry name" value="SF2_C_SNF"/>
    <property type="match status" value="1"/>
</dbReference>
<gene>
    <name evidence="15" type="ORF">AZE42_03171</name>
</gene>
<evidence type="ECO:0000313" key="16">
    <source>
        <dbReference type="Proteomes" id="UP000183567"/>
    </source>
</evidence>
<evidence type="ECO:0000313" key="15">
    <source>
        <dbReference type="EMBL" id="OJA14541.1"/>
    </source>
</evidence>
<feature type="domain" description="Helicase ATP-binding" evidence="13">
    <location>
        <begin position="1334"/>
        <end position="1507"/>
    </location>
</feature>
<comment type="subcellular location">
    <subcellularLocation>
        <location evidence="1">Nucleus</location>
    </subcellularLocation>
</comment>
<dbReference type="Pfam" id="PF00271">
    <property type="entry name" value="Helicase_C"/>
    <property type="match status" value="1"/>
</dbReference>
<dbReference type="GO" id="GO:0003677">
    <property type="term" value="F:DNA binding"/>
    <property type="evidence" value="ECO:0007669"/>
    <property type="project" value="UniProtKB-KW"/>
</dbReference>
<dbReference type="InterPro" id="IPR044972">
    <property type="entry name" value="Mot1"/>
</dbReference>
<dbReference type="PANTHER" id="PTHR36498">
    <property type="entry name" value="TATA-BINDING PROTEIN-ASSOCIATED FACTOR 172"/>
    <property type="match status" value="1"/>
</dbReference>
<dbReference type="GO" id="GO:0016887">
    <property type="term" value="F:ATP hydrolysis activity"/>
    <property type="evidence" value="ECO:0007669"/>
    <property type="project" value="InterPro"/>
</dbReference>
<dbReference type="GO" id="GO:0005634">
    <property type="term" value="C:nucleus"/>
    <property type="evidence" value="ECO:0007669"/>
    <property type="project" value="UniProtKB-SubCell"/>
</dbReference>
<feature type="region of interest" description="Disordered" evidence="12">
    <location>
        <begin position="1052"/>
        <end position="1073"/>
    </location>
</feature>
<comment type="caution">
    <text evidence="15">The sequence shown here is derived from an EMBL/GenBank/DDBJ whole genome shotgun (WGS) entry which is preliminary data.</text>
</comment>
<dbReference type="InterPro" id="IPR038718">
    <property type="entry name" value="SNF2-like_sf"/>
</dbReference>
<keyword evidence="6" id="KW-0347">Helicase</keyword>
<keyword evidence="4" id="KW-0547">Nucleotide-binding</keyword>
<dbReference type="InterPro" id="IPR044078">
    <property type="entry name" value="Mot1_ATP-bd"/>
</dbReference>
<evidence type="ECO:0000256" key="7">
    <source>
        <dbReference type="ARBA" id="ARBA00022840"/>
    </source>
</evidence>
<dbReference type="EMBL" id="LVVM01003613">
    <property type="protein sequence ID" value="OJA14541.1"/>
    <property type="molecule type" value="Genomic_DNA"/>
</dbReference>
<feature type="compositionally biased region" description="Acidic residues" evidence="12">
    <location>
        <begin position="190"/>
        <end position="199"/>
    </location>
</feature>
<dbReference type="GO" id="GO:0004386">
    <property type="term" value="F:helicase activity"/>
    <property type="evidence" value="ECO:0007669"/>
    <property type="project" value="UniProtKB-KW"/>
</dbReference>
<evidence type="ECO:0000256" key="8">
    <source>
        <dbReference type="ARBA" id="ARBA00023125"/>
    </source>
</evidence>
<dbReference type="GO" id="GO:0017025">
    <property type="term" value="F:TBP-class protein binding"/>
    <property type="evidence" value="ECO:0007669"/>
    <property type="project" value="InterPro"/>
</dbReference>
<dbReference type="InterPro" id="IPR000330">
    <property type="entry name" value="SNF2_N"/>
</dbReference>
<dbReference type="PROSITE" id="PS51192">
    <property type="entry name" value="HELICASE_ATP_BIND_1"/>
    <property type="match status" value="1"/>
</dbReference>
<dbReference type="PANTHER" id="PTHR36498:SF1">
    <property type="entry name" value="TATA-BINDING PROTEIN-ASSOCIATED FACTOR 172"/>
    <property type="match status" value="1"/>
</dbReference>
<dbReference type="Pfam" id="PF00176">
    <property type="entry name" value="SNF2-rel_dom"/>
    <property type="match status" value="1"/>
</dbReference>
<feature type="region of interest" description="Disordered" evidence="12">
    <location>
        <begin position="1864"/>
        <end position="1891"/>
    </location>
</feature>
<keyword evidence="9" id="KW-0539">Nucleus</keyword>
<dbReference type="SUPFAM" id="SSF52540">
    <property type="entry name" value="P-loop containing nucleoside triphosphate hydrolases"/>
    <property type="match status" value="2"/>
</dbReference>
<evidence type="ECO:0000256" key="1">
    <source>
        <dbReference type="ARBA" id="ARBA00004123"/>
    </source>
</evidence>
<evidence type="ECO:0000256" key="3">
    <source>
        <dbReference type="ARBA" id="ARBA00022737"/>
    </source>
</evidence>
<dbReference type="Pfam" id="PF12054">
    <property type="entry name" value="DUF3535"/>
    <property type="match status" value="1"/>
</dbReference>
<evidence type="ECO:0000256" key="11">
    <source>
        <dbReference type="ARBA" id="ARBA00081329"/>
    </source>
</evidence>
<dbReference type="InterPro" id="IPR016024">
    <property type="entry name" value="ARM-type_fold"/>
</dbReference>
<dbReference type="GO" id="GO:0005524">
    <property type="term" value="F:ATP binding"/>
    <property type="evidence" value="ECO:0007669"/>
    <property type="project" value="UniProtKB-KW"/>
</dbReference>
<keyword evidence="3" id="KW-0677">Repeat</keyword>